<evidence type="ECO:0000256" key="4">
    <source>
        <dbReference type="ARBA" id="ARBA00022825"/>
    </source>
</evidence>
<sequence>MKLVLYSGGQTTSNRLIHHALFQLVNPKRNKSMTYIPYCQDGSDLFFKRAIKRYQGVGFKRFHCLPVDVPYTRQDLQTALRSDVIYLAGGNTFYFLKHLKKSGLIPQLKTFVERGGVLAGLSAGAIMLTPHIGTAGPPLPYPDENDVKLKNLRALGLVRFEFYPHYASTLHTNQAILRYSRTTKYPIFACPDGSGITINEHRMTFIGKVLMFFGGKKVEIF</sequence>
<name>A0ABU3KCG1_9BACT</name>
<evidence type="ECO:0000256" key="2">
    <source>
        <dbReference type="ARBA" id="ARBA00022670"/>
    </source>
</evidence>
<dbReference type="Pfam" id="PF03575">
    <property type="entry name" value="Peptidase_S51"/>
    <property type="match status" value="1"/>
</dbReference>
<keyword evidence="2" id="KW-0645">Protease</keyword>
<gene>
    <name evidence="5" type="ORF">PPG34_17305</name>
</gene>
<dbReference type="RefSeq" id="WP_313834697.1">
    <property type="nucleotide sequence ID" value="NZ_JAQOUE010000002.1"/>
</dbReference>
<evidence type="ECO:0000313" key="6">
    <source>
        <dbReference type="Proteomes" id="UP001250932"/>
    </source>
</evidence>
<accession>A0ABU3KCG1</accession>
<comment type="caution">
    <text evidence="5">The sequence shown here is derived from an EMBL/GenBank/DDBJ whole genome shotgun (WGS) entry which is preliminary data.</text>
</comment>
<keyword evidence="6" id="KW-1185">Reference proteome</keyword>
<dbReference type="InterPro" id="IPR029062">
    <property type="entry name" value="Class_I_gatase-like"/>
</dbReference>
<dbReference type="PANTHER" id="PTHR20842:SF0">
    <property type="entry name" value="ALPHA-ASPARTYL DIPEPTIDASE"/>
    <property type="match status" value="1"/>
</dbReference>
<organism evidence="5 6">
    <name type="scientific">Candidatus Nitronereus thalassa</name>
    <dbReference type="NCBI Taxonomy" id="3020898"/>
    <lineage>
        <taxon>Bacteria</taxon>
        <taxon>Pseudomonadati</taxon>
        <taxon>Nitrospirota</taxon>
        <taxon>Nitrospiria</taxon>
        <taxon>Nitrospirales</taxon>
        <taxon>Nitrospiraceae</taxon>
        <taxon>Candidatus Nitronereus</taxon>
    </lineage>
</organism>
<dbReference type="EMBL" id="JAQOUE010000002">
    <property type="protein sequence ID" value="MDT7044111.1"/>
    <property type="molecule type" value="Genomic_DNA"/>
</dbReference>
<comment type="similarity">
    <text evidence="1">Belongs to the peptidase S51 family.</text>
</comment>
<dbReference type="Proteomes" id="UP001250932">
    <property type="component" value="Unassembled WGS sequence"/>
</dbReference>
<reference evidence="5 6" key="1">
    <citation type="journal article" date="2023" name="ISME J.">
        <title>Cultivation and genomic characterization of novel and ubiquitous marine nitrite-oxidizing bacteria from the Nitrospirales.</title>
        <authorList>
            <person name="Mueller A.J."/>
            <person name="Daebeler A."/>
            <person name="Herbold C.W."/>
            <person name="Kirkegaard R.H."/>
            <person name="Daims H."/>
        </authorList>
    </citation>
    <scope>NUCLEOTIDE SEQUENCE [LARGE SCALE GENOMIC DNA]</scope>
    <source>
        <strain evidence="5 6">EB</strain>
    </source>
</reference>
<protein>
    <submittedName>
        <fullName evidence="5">Type 1 glutamine amidotransferase-like domain-containing protein</fullName>
    </submittedName>
</protein>
<proteinExistence type="inferred from homology"/>
<dbReference type="InterPro" id="IPR005320">
    <property type="entry name" value="Peptidase_S51"/>
</dbReference>
<dbReference type="PANTHER" id="PTHR20842">
    <property type="entry name" value="PROTEASE S51 ALPHA-ASPARTYL DIPEPTIDASE"/>
    <property type="match status" value="1"/>
</dbReference>
<keyword evidence="4" id="KW-0720">Serine protease</keyword>
<evidence type="ECO:0000256" key="3">
    <source>
        <dbReference type="ARBA" id="ARBA00022801"/>
    </source>
</evidence>
<dbReference type="Gene3D" id="3.40.50.880">
    <property type="match status" value="1"/>
</dbReference>
<keyword evidence="3" id="KW-0378">Hydrolase</keyword>
<evidence type="ECO:0000313" key="5">
    <source>
        <dbReference type="EMBL" id="MDT7044111.1"/>
    </source>
</evidence>
<dbReference type="SUPFAM" id="SSF52317">
    <property type="entry name" value="Class I glutamine amidotransferase-like"/>
    <property type="match status" value="1"/>
</dbReference>
<evidence type="ECO:0000256" key="1">
    <source>
        <dbReference type="ARBA" id="ARBA00006534"/>
    </source>
</evidence>